<dbReference type="AlphaFoldDB" id="A0AAW2N8S7"/>
<dbReference type="PANTHER" id="PTHR46286">
    <property type="entry name" value="VIN3-LIKE PROTEIN 2-RELATED"/>
    <property type="match status" value="1"/>
</dbReference>
<proteinExistence type="predicted"/>
<dbReference type="InterPro" id="IPR044514">
    <property type="entry name" value="VIN3-like"/>
</dbReference>
<reference evidence="1" key="2">
    <citation type="journal article" date="2024" name="Plant">
        <title>Genomic evolution and insights into agronomic trait innovations of Sesamum species.</title>
        <authorList>
            <person name="Miao H."/>
            <person name="Wang L."/>
            <person name="Qu L."/>
            <person name="Liu H."/>
            <person name="Sun Y."/>
            <person name="Le M."/>
            <person name="Wang Q."/>
            <person name="Wei S."/>
            <person name="Zheng Y."/>
            <person name="Lin W."/>
            <person name="Duan Y."/>
            <person name="Cao H."/>
            <person name="Xiong S."/>
            <person name="Wang X."/>
            <person name="Wei L."/>
            <person name="Li C."/>
            <person name="Ma Q."/>
            <person name="Ju M."/>
            <person name="Zhao R."/>
            <person name="Li G."/>
            <person name="Mu C."/>
            <person name="Tian Q."/>
            <person name="Mei H."/>
            <person name="Zhang T."/>
            <person name="Gao T."/>
            <person name="Zhang H."/>
        </authorList>
    </citation>
    <scope>NUCLEOTIDE SEQUENCE</scope>
    <source>
        <strain evidence="1">G01</strain>
    </source>
</reference>
<dbReference type="GO" id="GO:0010048">
    <property type="term" value="P:vernalization response"/>
    <property type="evidence" value="ECO:0007669"/>
    <property type="project" value="InterPro"/>
</dbReference>
<dbReference type="EMBL" id="JACGWK010000008">
    <property type="protein sequence ID" value="KAL0339279.1"/>
    <property type="molecule type" value="Genomic_DNA"/>
</dbReference>
<name>A0AAW2N8S7_9LAMI</name>
<dbReference type="GO" id="GO:0040029">
    <property type="term" value="P:epigenetic regulation of gene expression"/>
    <property type="evidence" value="ECO:0007669"/>
    <property type="project" value="InterPro"/>
</dbReference>
<protein>
    <submittedName>
        <fullName evidence="1">Uncharacterized protein</fullName>
    </submittedName>
</protein>
<dbReference type="PANTHER" id="PTHR46286:SF1">
    <property type="entry name" value="VIN3-LIKE PROTEIN 1"/>
    <property type="match status" value="1"/>
</dbReference>
<comment type="caution">
    <text evidence="1">The sequence shown here is derived from an EMBL/GenBank/DDBJ whole genome shotgun (WGS) entry which is preliminary data.</text>
</comment>
<reference evidence="1" key="1">
    <citation type="submission" date="2020-06" db="EMBL/GenBank/DDBJ databases">
        <authorList>
            <person name="Li T."/>
            <person name="Hu X."/>
            <person name="Zhang T."/>
            <person name="Song X."/>
            <person name="Zhang H."/>
            <person name="Dai N."/>
            <person name="Sheng W."/>
            <person name="Hou X."/>
            <person name="Wei L."/>
        </authorList>
    </citation>
    <scope>NUCLEOTIDE SEQUENCE</scope>
    <source>
        <strain evidence="1">G01</strain>
        <tissue evidence="1">Leaf</tissue>
    </source>
</reference>
<organism evidence="1">
    <name type="scientific">Sesamum angustifolium</name>
    <dbReference type="NCBI Taxonomy" id="2727405"/>
    <lineage>
        <taxon>Eukaryota</taxon>
        <taxon>Viridiplantae</taxon>
        <taxon>Streptophyta</taxon>
        <taxon>Embryophyta</taxon>
        <taxon>Tracheophyta</taxon>
        <taxon>Spermatophyta</taxon>
        <taxon>Magnoliopsida</taxon>
        <taxon>eudicotyledons</taxon>
        <taxon>Gunneridae</taxon>
        <taxon>Pentapetalae</taxon>
        <taxon>asterids</taxon>
        <taxon>lamiids</taxon>
        <taxon>Lamiales</taxon>
        <taxon>Pedaliaceae</taxon>
        <taxon>Sesamum</taxon>
    </lineage>
</organism>
<gene>
    <name evidence="1" type="ORF">Sangu_1450000</name>
</gene>
<accession>A0AAW2N8S7</accession>
<evidence type="ECO:0000313" key="1">
    <source>
        <dbReference type="EMBL" id="KAL0339279.1"/>
    </source>
</evidence>
<sequence length="55" mass="5964">MARGIVSRLSVAVDVQSLCSLALEKADELMAKVHFLAACKFMFEEVTSSSIIVCD</sequence>